<dbReference type="STRING" id="592029.DDD_2660"/>
<dbReference type="KEGG" id="ndo:DDD_2660"/>
<dbReference type="HOGENOM" id="CLU_3346577_0_0_10"/>
<evidence type="ECO:0000313" key="2">
    <source>
        <dbReference type="Proteomes" id="UP000011173"/>
    </source>
</evidence>
<name>L7WC71_NONDD</name>
<dbReference type="Proteomes" id="UP000011173">
    <property type="component" value="Chromosome"/>
</dbReference>
<sequence length="37" mass="4582">MQYTKYCYARIVNVLKKSNVIVKYWFSYRFRESGINI</sequence>
<dbReference type="AlphaFoldDB" id="L7WC71"/>
<accession>L7WC71</accession>
<protein>
    <submittedName>
        <fullName evidence="1">Uncharacterized protein</fullName>
    </submittedName>
</protein>
<dbReference type="EMBL" id="CP001397">
    <property type="protein sequence ID" value="AGC77787.1"/>
    <property type="molecule type" value="Genomic_DNA"/>
</dbReference>
<reference evidence="1 2" key="1">
    <citation type="journal article" date="2013" name="Genome Biol. Evol.">
        <title>Genomic makeup of the marine flavobacterium Nonlabens (Donghaeana) dokdonensis DSW-6 and identification of a novel class of rhodopsins.</title>
        <authorList>
            <person name="Kwon S.K."/>
            <person name="Kim B.K."/>
            <person name="Song J.Y."/>
            <person name="Kwak M.J."/>
            <person name="Lee C.H."/>
            <person name="Yoon J.H."/>
            <person name="Oh T.K."/>
            <person name="Kim J.F."/>
        </authorList>
    </citation>
    <scope>NUCLEOTIDE SEQUENCE [LARGE SCALE GENOMIC DNA]</scope>
    <source>
        <strain evidence="2">DSM 17205 / KCTC 12402 / DSW-6</strain>
    </source>
</reference>
<organism evidence="1 2">
    <name type="scientific">Nonlabens dokdonensis (strain DSM 17205 / KCTC 12402 / DSW-6)</name>
    <name type="common">Donghaeana dokdonensis</name>
    <dbReference type="NCBI Taxonomy" id="592029"/>
    <lineage>
        <taxon>Bacteria</taxon>
        <taxon>Pseudomonadati</taxon>
        <taxon>Bacteroidota</taxon>
        <taxon>Flavobacteriia</taxon>
        <taxon>Flavobacteriales</taxon>
        <taxon>Flavobacteriaceae</taxon>
        <taxon>Nonlabens</taxon>
    </lineage>
</organism>
<dbReference type="PATRIC" id="fig|592029.3.peg.2640"/>
<proteinExistence type="predicted"/>
<gene>
    <name evidence="1" type="ordered locus">DDD_2660</name>
</gene>
<evidence type="ECO:0000313" key="1">
    <source>
        <dbReference type="EMBL" id="AGC77787.1"/>
    </source>
</evidence>